<evidence type="ECO:0000259" key="2">
    <source>
        <dbReference type="Pfam" id="PF00171"/>
    </source>
</evidence>
<feature type="region of interest" description="Disordered" evidence="1">
    <location>
        <begin position="190"/>
        <end position="220"/>
    </location>
</feature>
<dbReference type="InterPro" id="IPR015590">
    <property type="entry name" value="Aldehyde_DH_dom"/>
</dbReference>
<feature type="domain" description="Aldehyde dehydrogenase" evidence="2">
    <location>
        <begin position="2"/>
        <end position="186"/>
    </location>
</feature>
<protein>
    <recommendedName>
        <fullName evidence="2">Aldehyde dehydrogenase domain-containing protein</fullName>
    </recommendedName>
</protein>
<dbReference type="SUPFAM" id="SSF53720">
    <property type="entry name" value="ALDH-like"/>
    <property type="match status" value="2"/>
</dbReference>
<dbReference type="InterPro" id="IPR016161">
    <property type="entry name" value="Ald_DH/histidinol_DH"/>
</dbReference>
<dbReference type="InterPro" id="IPR016162">
    <property type="entry name" value="Ald_DH_N"/>
</dbReference>
<gene>
    <name evidence="3" type="ORF">LCGC14_2166020</name>
</gene>
<dbReference type="GO" id="GO:0016620">
    <property type="term" value="F:oxidoreductase activity, acting on the aldehyde or oxo group of donors, NAD or NADP as acceptor"/>
    <property type="evidence" value="ECO:0007669"/>
    <property type="project" value="InterPro"/>
</dbReference>
<accession>A0A0F9EDQ1</accession>
<reference evidence="3" key="1">
    <citation type="journal article" date="2015" name="Nature">
        <title>Complex archaea that bridge the gap between prokaryotes and eukaryotes.</title>
        <authorList>
            <person name="Spang A."/>
            <person name="Saw J.H."/>
            <person name="Jorgensen S.L."/>
            <person name="Zaremba-Niedzwiedzka K."/>
            <person name="Martijn J."/>
            <person name="Lind A.E."/>
            <person name="van Eijk R."/>
            <person name="Schleper C."/>
            <person name="Guy L."/>
            <person name="Ettema T.J."/>
        </authorList>
    </citation>
    <scope>NUCLEOTIDE SEQUENCE</scope>
</reference>
<dbReference type="Gene3D" id="3.40.309.10">
    <property type="entry name" value="Aldehyde Dehydrogenase, Chain A, domain 2"/>
    <property type="match status" value="1"/>
</dbReference>
<name>A0A0F9EDQ1_9ZZZZ</name>
<dbReference type="AlphaFoldDB" id="A0A0F9EDQ1"/>
<comment type="caution">
    <text evidence="3">The sequence shown here is derived from an EMBL/GenBank/DDBJ whole genome shotgun (WGS) entry which is preliminary data.</text>
</comment>
<dbReference type="EMBL" id="LAZR01027876">
    <property type="protein sequence ID" value="KKL64341.1"/>
    <property type="molecule type" value="Genomic_DNA"/>
</dbReference>
<sequence>GSRLLVHENIEDRLISKIKARMETLRVGDPLDKTTDIGAINNEPQLETIKKYVEIGQKEGGIAWQPSTKCPTDGFFYLPTLFTETHPSSIVSQEEIFGPVLVTHTFRTPEEAVQLANNTRFGLAASIWTENINLALDVAPKIKAGTIWINCTNLFDASSGFGGYRESGFGREGGKEGLWGYIKPKWENKEEKKVKKKETPKEKPLEDIEETPKDNNNLEISFPNIDRTAKMFIGGKQVRPDQTYSIIINNPKGDYVGEVGQGNRKDIRNAVESAHKTNWVKTNGHTRAQILYYIAENLAQRSLEMALRIEKMTGKSLTEATKEVELSIERIFYYAAYSDKFDGAVHQTLVRNVTIAMPEPIGIMGIAWPDNYPLLGFISTVIPPIAMGNRVIAIPSEKYPLSATDFYQILETSDLPGGTINIITGNQKELIEVLSNHNDVDGIWYFGTENISEMIETNSSENMKRTWLNFGKFRDWFNEQHGYGTEFLRKATEIKNIWIPYGE</sequence>
<feature type="compositionally biased region" description="Basic and acidic residues" evidence="1">
    <location>
        <begin position="190"/>
        <end position="213"/>
    </location>
</feature>
<dbReference type="Pfam" id="PF00171">
    <property type="entry name" value="Aldedh"/>
    <property type="match status" value="2"/>
</dbReference>
<evidence type="ECO:0000313" key="3">
    <source>
        <dbReference type="EMBL" id="KKL64341.1"/>
    </source>
</evidence>
<feature type="domain" description="Aldehyde dehydrogenase" evidence="2">
    <location>
        <begin position="247"/>
        <end position="471"/>
    </location>
</feature>
<proteinExistence type="predicted"/>
<dbReference type="InterPro" id="IPR016163">
    <property type="entry name" value="Ald_DH_C"/>
</dbReference>
<evidence type="ECO:0000256" key="1">
    <source>
        <dbReference type="SAM" id="MobiDB-lite"/>
    </source>
</evidence>
<dbReference type="Gene3D" id="3.40.605.10">
    <property type="entry name" value="Aldehyde Dehydrogenase, Chain A, domain 1"/>
    <property type="match status" value="2"/>
</dbReference>
<feature type="non-terminal residue" evidence="3">
    <location>
        <position position="1"/>
    </location>
</feature>
<organism evidence="3">
    <name type="scientific">marine sediment metagenome</name>
    <dbReference type="NCBI Taxonomy" id="412755"/>
    <lineage>
        <taxon>unclassified sequences</taxon>
        <taxon>metagenomes</taxon>
        <taxon>ecological metagenomes</taxon>
    </lineage>
</organism>
<dbReference type="PANTHER" id="PTHR11699">
    <property type="entry name" value="ALDEHYDE DEHYDROGENASE-RELATED"/>
    <property type="match status" value="1"/>
</dbReference>